<dbReference type="SUPFAM" id="SSF52540">
    <property type="entry name" value="P-loop containing nucleoside triphosphate hydrolases"/>
    <property type="match status" value="1"/>
</dbReference>
<dbReference type="PROSITE" id="PS00211">
    <property type="entry name" value="ABC_TRANSPORTER_1"/>
    <property type="match status" value="1"/>
</dbReference>
<dbReference type="InterPro" id="IPR003439">
    <property type="entry name" value="ABC_transporter-like_ATP-bd"/>
</dbReference>
<dbReference type="PROSITE" id="PS50893">
    <property type="entry name" value="ABC_TRANSPORTER_2"/>
    <property type="match status" value="1"/>
</dbReference>
<proteinExistence type="inferred from homology"/>
<dbReference type="RefSeq" id="WP_120762617.1">
    <property type="nucleotide sequence ID" value="NZ_CP032630.1"/>
</dbReference>
<dbReference type="InterPro" id="IPR027417">
    <property type="entry name" value="P-loop_NTPase"/>
</dbReference>
<evidence type="ECO:0000259" key="6">
    <source>
        <dbReference type="PROSITE" id="PS50893"/>
    </source>
</evidence>
<keyword evidence="3" id="KW-0547">Nucleotide-binding</keyword>
<comment type="similarity">
    <text evidence="1">Belongs to the ABC transporter superfamily.</text>
</comment>
<keyword evidence="4 7" id="KW-0067">ATP-binding</keyword>
<evidence type="ECO:0000313" key="7">
    <source>
        <dbReference type="EMBL" id="AYF98270.1"/>
    </source>
</evidence>
<dbReference type="SMART" id="SM00382">
    <property type="entry name" value="AAA"/>
    <property type="match status" value="1"/>
</dbReference>
<dbReference type="GO" id="GO:0015807">
    <property type="term" value="P:L-amino acid transport"/>
    <property type="evidence" value="ECO:0007669"/>
    <property type="project" value="TreeGrafter"/>
</dbReference>
<evidence type="ECO:0000256" key="4">
    <source>
        <dbReference type="ARBA" id="ARBA00022840"/>
    </source>
</evidence>
<dbReference type="GO" id="GO:0015658">
    <property type="term" value="F:branched-chain amino acid transmembrane transporter activity"/>
    <property type="evidence" value="ECO:0007669"/>
    <property type="project" value="TreeGrafter"/>
</dbReference>
<protein>
    <submittedName>
        <fullName evidence="7">ABC transporter ATP-binding protein</fullName>
    </submittedName>
</protein>
<evidence type="ECO:0000256" key="5">
    <source>
        <dbReference type="ARBA" id="ARBA00022970"/>
    </source>
</evidence>
<feature type="domain" description="ABC transporter" evidence="6">
    <location>
        <begin position="11"/>
        <end position="244"/>
    </location>
</feature>
<evidence type="ECO:0000256" key="3">
    <source>
        <dbReference type="ARBA" id="ARBA00022741"/>
    </source>
</evidence>
<dbReference type="InterPro" id="IPR052156">
    <property type="entry name" value="BCAA_Transport_ATP-bd_LivF"/>
</dbReference>
<reference evidence="8" key="1">
    <citation type="submission" date="2018-09" db="EMBL/GenBank/DDBJ databases">
        <title>Genome sequencing of strain 2DFWR-13.</title>
        <authorList>
            <person name="Heo J."/>
            <person name="Kim S.-J."/>
            <person name="Kwon S.-W."/>
        </authorList>
    </citation>
    <scope>NUCLEOTIDE SEQUENCE [LARGE SCALE GENOMIC DNA]</scope>
    <source>
        <strain evidence="8">2DFWR-13</strain>
    </source>
</reference>
<dbReference type="GO" id="GO:0005524">
    <property type="term" value="F:ATP binding"/>
    <property type="evidence" value="ECO:0007669"/>
    <property type="project" value="UniProtKB-KW"/>
</dbReference>
<dbReference type="Gene3D" id="3.40.50.300">
    <property type="entry name" value="P-loop containing nucleotide triphosphate hydrolases"/>
    <property type="match status" value="1"/>
</dbReference>
<dbReference type="PANTHER" id="PTHR43820">
    <property type="entry name" value="HIGH-AFFINITY BRANCHED-CHAIN AMINO ACID TRANSPORT ATP-BINDING PROTEIN LIVF"/>
    <property type="match status" value="1"/>
</dbReference>
<dbReference type="AlphaFoldDB" id="A0A387BI99"/>
<dbReference type="Proteomes" id="UP000278886">
    <property type="component" value="Chromosome"/>
</dbReference>
<organism evidence="7 8">
    <name type="scientific">Protaetiibacter intestinalis</name>
    <dbReference type="NCBI Taxonomy" id="2419774"/>
    <lineage>
        <taxon>Bacteria</taxon>
        <taxon>Bacillati</taxon>
        <taxon>Actinomycetota</taxon>
        <taxon>Actinomycetes</taxon>
        <taxon>Micrococcales</taxon>
        <taxon>Microbacteriaceae</taxon>
        <taxon>Protaetiibacter</taxon>
    </lineage>
</organism>
<evidence type="ECO:0000256" key="2">
    <source>
        <dbReference type="ARBA" id="ARBA00022448"/>
    </source>
</evidence>
<dbReference type="PANTHER" id="PTHR43820:SF4">
    <property type="entry name" value="HIGH-AFFINITY BRANCHED-CHAIN AMINO ACID TRANSPORT ATP-BINDING PROTEIN LIVF"/>
    <property type="match status" value="1"/>
</dbReference>
<dbReference type="OrthoDB" id="9776369at2"/>
<keyword evidence="5" id="KW-0029">Amino-acid transport</keyword>
<sequence length="244" mass="26089">MSAPTAVRTALALDGVVAGYGQDPALHGVDLVVPEGAIVAVVGANGAGKSTLLRTISGLLPTSAGDIRQDGLSLAGVPVEERIRRGIVHVPERRQVIPELTVEENLRLGALWRRDPAERAADTAEVYEFFPALAERRHRAGSTLSGGERQMLAIGRAFMAHPKVMLLDEPSLGLAPKVVADIMSMLAWLRAEFSITVLLVEQNVRTALSIADTGVVLNLGRVVATRPAAELEADEQLRHLYLGF</sequence>
<dbReference type="InterPro" id="IPR003593">
    <property type="entry name" value="AAA+_ATPase"/>
</dbReference>
<dbReference type="Pfam" id="PF00005">
    <property type="entry name" value="ABC_tran"/>
    <property type="match status" value="1"/>
</dbReference>
<dbReference type="GO" id="GO:0016887">
    <property type="term" value="F:ATP hydrolysis activity"/>
    <property type="evidence" value="ECO:0007669"/>
    <property type="project" value="InterPro"/>
</dbReference>
<keyword evidence="8" id="KW-1185">Reference proteome</keyword>
<dbReference type="EMBL" id="CP032630">
    <property type="protein sequence ID" value="AYF98270.1"/>
    <property type="molecule type" value="Genomic_DNA"/>
</dbReference>
<gene>
    <name evidence="7" type="ORF">D7I47_08385</name>
</gene>
<dbReference type="CDD" id="cd03224">
    <property type="entry name" value="ABC_TM1139_LivF_branched"/>
    <property type="match status" value="1"/>
</dbReference>
<name>A0A387BI99_9MICO</name>
<keyword evidence="2" id="KW-0813">Transport</keyword>
<dbReference type="InterPro" id="IPR017871">
    <property type="entry name" value="ABC_transporter-like_CS"/>
</dbReference>
<evidence type="ECO:0000313" key="8">
    <source>
        <dbReference type="Proteomes" id="UP000278886"/>
    </source>
</evidence>
<evidence type="ECO:0000256" key="1">
    <source>
        <dbReference type="ARBA" id="ARBA00005417"/>
    </source>
</evidence>
<accession>A0A387BI99</accession>
<dbReference type="KEGG" id="lyd:D7I47_08385"/>